<protein>
    <submittedName>
        <fullName evidence="1">Uncharacterized protein</fullName>
    </submittedName>
</protein>
<dbReference type="EMBL" id="GGEC01063570">
    <property type="protein sequence ID" value="MBX44054.1"/>
    <property type="molecule type" value="Transcribed_RNA"/>
</dbReference>
<proteinExistence type="predicted"/>
<name>A0A2P2NNS8_RHIMU</name>
<reference evidence="1" key="1">
    <citation type="submission" date="2018-02" db="EMBL/GenBank/DDBJ databases">
        <title>Rhizophora mucronata_Transcriptome.</title>
        <authorList>
            <person name="Meera S.P."/>
            <person name="Sreeshan A."/>
            <person name="Augustine A."/>
        </authorList>
    </citation>
    <scope>NUCLEOTIDE SEQUENCE</scope>
    <source>
        <tissue evidence="1">Leaf</tissue>
    </source>
</reference>
<dbReference type="AlphaFoldDB" id="A0A2P2NNS8"/>
<organism evidence="1">
    <name type="scientific">Rhizophora mucronata</name>
    <name type="common">Asiatic mangrove</name>
    <dbReference type="NCBI Taxonomy" id="61149"/>
    <lineage>
        <taxon>Eukaryota</taxon>
        <taxon>Viridiplantae</taxon>
        <taxon>Streptophyta</taxon>
        <taxon>Embryophyta</taxon>
        <taxon>Tracheophyta</taxon>
        <taxon>Spermatophyta</taxon>
        <taxon>Magnoliopsida</taxon>
        <taxon>eudicotyledons</taxon>
        <taxon>Gunneridae</taxon>
        <taxon>Pentapetalae</taxon>
        <taxon>rosids</taxon>
        <taxon>fabids</taxon>
        <taxon>Malpighiales</taxon>
        <taxon>Rhizophoraceae</taxon>
        <taxon>Rhizophora</taxon>
    </lineage>
</organism>
<sequence length="17" mass="1928">MCVLVWSGLFRSGGERM</sequence>
<evidence type="ECO:0000313" key="1">
    <source>
        <dbReference type="EMBL" id="MBX44054.1"/>
    </source>
</evidence>
<accession>A0A2P2NNS8</accession>